<sequence>MKKLVYTFAFVCVSSLAMAQAPAKPAVDEAFKKECLAVIEASGSGNVLSGYKDQLLGQVPDDKKAAFTMEFDAMMKKINEKTAEVYAQIYTKEDIKAMMAFYNSPVGKKMKEKAGEVNQKSQEAMMEIQADLQAMMMKYMQ</sequence>
<dbReference type="EMBL" id="FQVQ01000007">
    <property type="protein sequence ID" value="SHF38030.1"/>
    <property type="molecule type" value="Genomic_DNA"/>
</dbReference>
<reference evidence="3 4" key="1">
    <citation type="submission" date="2016-11" db="EMBL/GenBank/DDBJ databases">
        <authorList>
            <person name="Jaros S."/>
            <person name="Januszkiewicz K."/>
            <person name="Wedrychowicz H."/>
        </authorList>
    </citation>
    <scope>NUCLEOTIDE SEQUENCE [LARGE SCALE GENOMIC DNA]</scope>
    <source>
        <strain evidence="3 4">DSM 25660</strain>
    </source>
</reference>
<evidence type="ECO:0000259" key="2">
    <source>
        <dbReference type="Pfam" id="PF09832"/>
    </source>
</evidence>
<dbReference type="Proteomes" id="UP000184147">
    <property type="component" value="Unassembled WGS sequence"/>
</dbReference>
<gene>
    <name evidence="3" type="ORF">SAMN05444377_107148</name>
</gene>
<feature type="domain" description="DUF2059" evidence="2">
    <location>
        <begin position="77"/>
        <end position="133"/>
    </location>
</feature>
<keyword evidence="4" id="KW-1185">Reference proteome</keyword>
<accession>A0A1M5B6G3</accession>
<feature type="chain" id="PRO_5012183421" description="DUF2059 domain-containing protein" evidence="1">
    <location>
        <begin position="20"/>
        <end position="141"/>
    </location>
</feature>
<dbReference type="STRING" id="1124188.SAMN05444377_107148"/>
<protein>
    <recommendedName>
        <fullName evidence="2">DUF2059 domain-containing protein</fullName>
    </recommendedName>
</protein>
<evidence type="ECO:0000313" key="4">
    <source>
        <dbReference type="Proteomes" id="UP000184147"/>
    </source>
</evidence>
<dbReference type="RefSeq" id="WP_083544810.1">
    <property type="nucleotide sequence ID" value="NZ_FQVQ01000007.1"/>
</dbReference>
<evidence type="ECO:0000256" key="1">
    <source>
        <dbReference type="SAM" id="SignalP"/>
    </source>
</evidence>
<proteinExistence type="predicted"/>
<organism evidence="3 4">
    <name type="scientific">Flavobacterium fontis</name>
    <dbReference type="NCBI Taxonomy" id="1124188"/>
    <lineage>
        <taxon>Bacteria</taxon>
        <taxon>Pseudomonadati</taxon>
        <taxon>Bacteroidota</taxon>
        <taxon>Flavobacteriia</taxon>
        <taxon>Flavobacteriales</taxon>
        <taxon>Flavobacteriaceae</taxon>
        <taxon>Flavobacterium</taxon>
    </lineage>
</organism>
<dbReference type="InterPro" id="IPR018637">
    <property type="entry name" value="DUF2059"/>
</dbReference>
<keyword evidence="1" id="KW-0732">Signal</keyword>
<feature type="signal peptide" evidence="1">
    <location>
        <begin position="1"/>
        <end position="19"/>
    </location>
</feature>
<dbReference type="AlphaFoldDB" id="A0A1M5B6G3"/>
<name>A0A1M5B6G3_9FLAO</name>
<dbReference type="OrthoDB" id="1143459at2"/>
<evidence type="ECO:0000313" key="3">
    <source>
        <dbReference type="EMBL" id="SHF38030.1"/>
    </source>
</evidence>
<dbReference type="Pfam" id="PF09832">
    <property type="entry name" value="DUF2059"/>
    <property type="match status" value="1"/>
</dbReference>